<dbReference type="EMBL" id="LQYV01000090">
    <property type="protein sequence ID" value="KYD25033.1"/>
    <property type="molecule type" value="Genomic_DNA"/>
</dbReference>
<name>A0A150MKN3_GEOSE</name>
<evidence type="ECO:0000313" key="2">
    <source>
        <dbReference type="Proteomes" id="UP000075424"/>
    </source>
</evidence>
<comment type="caution">
    <text evidence="1">The sequence shown here is derived from an EMBL/GenBank/DDBJ whole genome shotgun (WGS) entry which is preliminary data.</text>
</comment>
<organism evidence="1 2">
    <name type="scientific">Geobacillus stearothermophilus</name>
    <name type="common">Bacillus stearothermophilus</name>
    <dbReference type="NCBI Taxonomy" id="1422"/>
    <lineage>
        <taxon>Bacteria</taxon>
        <taxon>Bacillati</taxon>
        <taxon>Bacillota</taxon>
        <taxon>Bacilli</taxon>
        <taxon>Bacillales</taxon>
        <taxon>Anoxybacillaceae</taxon>
        <taxon>Geobacillus</taxon>
    </lineage>
</organism>
<evidence type="ECO:0000313" key="1">
    <source>
        <dbReference type="EMBL" id="KYD25033.1"/>
    </source>
</evidence>
<proteinExistence type="predicted"/>
<sequence length="41" mass="4527">MNKLQQHLLVIPNQAAKVQEDGMAKRVGQAAQLILKAVEPF</sequence>
<accession>A0A150MKN3</accession>
<gene>
    <name evidence="1" type="ORF">B4109_0435</name>
</gene>
<dbReference type="Proteomes" id="UP000075424">
    <property type="component" value="Unassembled WGS sequence"/>
</dbReference>
<protein>
    <submittedName>
        <fullName evidence="1">Uncharacterized protein</fullName>
    </submittedName>
</protein>
<reference evidence="1 2" key="1">
    <citation type="submission" date="2016-01" db="EMBL/GenBank/DDBJ databases">
        <title>Draft Genome Sequences of Seven Thermophilic Sporeformers Isolated from Foods.</title>
        <authorList>
            <person name="Berendsen E.M."/>
            <person name="Wells-Bennik M.H."/>
            <person name="Krawcyk A.O."/>
            <person name="De Jong A."/>
            <person name="Holsappel S."/>
            <person name="Eijlander R.T."/>
            <person name="Kuipers O.P."/>
        </authorList>
    </citation>
    <scope>NUCLEOTIDE SEQUENCE [LARGE SCALE GENOMIC DNA]</scope>
    <source>
        <strain evidence="1 2">B4109</strain>
    </source>
</reference>
<dbReference type="AlphaFoldDB" id="A0A150MKN3"/>